<sequence length="53" mass="6360">MLENEIIFICKVFFFISYIPISCVKNFVFSVNNKDVYTNCINLIINHFNIFYL</sequence>
<evidence type="ECO:0000313" key="2">
    <source>
        <dbReference type="EMBL" id="XBY85810.1"/>
    </source>
</evidence>
<name>A0AAU7YCW4_9VIRU</name>
<feature type="transmembrane region" description="Helical" evidence="1">
    <location>
        <begin position="6"/>
        <end position="24"/>
    </location>
</feature>
<keyword evidence="1" id="KW-0812">Transmembrane</keyword>
<keyword evidence="1" id="KW-1133">Transmembrane helix</keyword>
<reference evidence="2" key="1">
    <citation type="submission" date="2024-05" db="EMBL/GenBank/DDBJ databases">
        <title>Complete genomes of an iridovirus, and two densoviruses identified in lab reared social spiders in California, USA.</title>
        <authorList>
            <person name="Millerwise S."/>
            <person name="Lund M.C."/>
            <person name="Schmidlin K."/>
            <person name="Kraberger S."/>
            <person name="Harrison J."/>
            <person name="Cease A."/>
            <person name="Pinter-Wollman N."/>
            <person name="Varsani A."/>
        </authorList>
    </citation>
    <scope>NUCLEOTIDE SEQUENCE</scope>
    <source>
        <strain evidence="2">SocP20</strain>
    </source>
</reference>
<accession>A0AAU7YCW4</accession>
<dbReference type="EMBL" id="PP847201">
    <property type="protein sequence ID" value="XBY85810.1"/>
    <property type="molecule type" value="Genomic_DNA"/>
</dbReference>
<organism evidence="2">
    <name type="scientific">Iridovirus sp</name>
    <dbReference type="NCBI Taxonomy" id="135728"/>
    <lineage>
        <taxon>Viruses</taxon>
        <taxon>Varidnaviria</taxon>
        <taxon>Bamfordvirae</taxon>
        <taxon>Nucleocytoviricota</taxon>
        <taxon>Megaviricetes</taxon>
        <taxon>Pimascovirales</taxon>
        <taxon>Pimascovirales incertae sedis</taxon>
        <taxon>Iridoviridae</taxon>
        <taxon>Betairidovirinae</taxon>
        <taxon>Iridovirus</taxon>
    </lineage>
</organism>
<protein>
    <submittedName>
        <fullName evidence="2">Uncharacterized protein</fullName>
    </submittedName>
</protein>
<keyword evidence="1" id="KW-0472">Membrane</keyword>
<evidence type="ECO:0000256" key="1">
    <source>
        <dbReference type="SAM" id="Phobius"/>
    </source>
</evidence>
<proteinExistence type="predicted"/>